<dbReference type="InterPro" id="IPR050468">
    <property type="entry name" value="Cuticle_Struct_Prot"/>
</dbReference>
<dbReference type="Pfam" id="PF00379">
    <property type="entry name" value="Chitin_bind_4"/>
    <property type="match status" value="1"/>
</dbReference>
<accession>A0A7R9LRK6</accession>
<dbReference type="InterPro" id="IPR000618">
    <property type="entry name" value="Insect_cuticle"/>
</dbReference>
<dbReference type="Proteomes" id="UP000728032">
    <property type="component" value="Unassembled WGS sequence"/>
</dbReference>
<dbReference type="InterPro" id="IPR031311">
    <property type="entry name" value="CHIT_BIND_RR_consensus"/>
</dbReference>
<dbReference type="EMBL" id="OC917256">
    <property type="protein sequence ID" value="CAD7646594.1"/>
    <property type="molecule type" value="Genomic_DNA"/>
</dbReference>
<name>A0A7R9LRK6_9ACAR</name>
<sequence>METLRSLLELTINSNRSLNSFNPSDSDIQFESILTENLIKMKFFALLAVAIVVCVDAVPYLGHVNTGSSNVHRSDDGHGNYAFGYDEQHASGGSFRREKGGHGVQVGSYGLTDHDGRQRIVNYVADAHGFRADIKTNEPGVDPKEDPADVSINGGHGYARVSHGPVLGVAVAEVGHGGIGLGGLGGIGYGHGLGPIGSYGVKINHVGYAEPAKVLAYGYGKY</sequence>
<evidence type="ECO:0008006" key="5">
    <source>
        <dbReference type="Google" id="ProtNLM"/>
    </source>
</evidence>
<dbReference type="GO" id="GO:0008010">
    <property type="term" value="F:structural constituent of chitin-based larval cuticle"/>
    <property type="evidence" value="ECO:0007669"/>
    <property type="project" value="TreeGrafter"/>
</dbReference>
<dbReference type="PROSITE" id="PS00233">
    <property type="entry name" value="CHIT_BIND_RR_1"/>
    <property type="match status" value="1"/>
</dbReference>
<evidence type="ECO:0000256" key="1">
    <source>
        <dbReference type="ARBA" id="ARBA00022460"/>
    </source>
</evidence>
<evidence type="ECO:0000313" key="4">
    <source>
        <dbReference type="Proteomes" id="UP000728032"/>
    </source>
</evidence>
<dbReference type="PANTHER" id="PTHR10380">
    <property type="entry name" value="CUTICLE PROTEIN"/>
    <property type="match status" value="1"/>
</dbReference>
<dbReference type="AlphaFoldDB" id="A0A7R9LRK6"/>
<gene>
    <name evidence="3" type="ORF">ONB1V03_LOCUS5807</name>
</gene>
<proteinExistence type="predicted"/>
<organism evidence="3">
    <name type="scientific">Oppiella nova</name>
    <dbReference type="NCBI Taxonomy" id="334625"/>
    <lineage>
        <taxon>Eukaryota</taxon>
        <taxon>Metazoa</taxon>
        <taxon>Ecdysozoa</taxon>
        <taxon>Arthropoda</taxon>
        <taxon>Chelicerata</taxon>
        <taxon>Arachnida</taxon>
        <taxon>Acari</taxon>
        <taxon>Acariformes</taxon>
        <taxon>Sarcoptiformes</taxon>
        <taxon>Oribatida</taxon>
        <taxon>Brachypylina</taxon>
        <taxon>Oppioidea</taxon>
        <taxon>Oppiidae</taxon>
        <taxon>Oppiella</taxon>
    </lineage>
</organism>
<protein>
    <recommendedName>
        <fullName evidence="5">Adult-specific rigid cuticular protein 15.7</fullName>
    </recommendedName>
</protein>
<evidence type="ECO:0000313" key="3">
    <source>
        <dbReference type="EMBL" id="CAD7646594.1"/>
    </source>
</evidence>
<keyword evidence="1 2" id="KW-0193">Cuticle</keyword>
<dbReference type="EMBL" id="CAJPVJ010002431">
    <property type="protein sequence ID" value="CAG2166283.1"/>
    <property type="molecule type" value="Genomic_DNA"/>
</dbReference>
<reference evidence="3" key="1">
    <citation type="submission" date="2020-11" db="EMBL/GenBank/DDBJ databases">
        <authorList>
            <person name="Tran Van P."/>
        </authorList>
    </citation>
    <scope>NUCLEOTIDE SEQUENCE</scope>
</reference>
<dbReference type="PANTHER" id="PTHR10380:SF173">
    <property type="entry name" value="CUTICULAR PROTEIN 47EF, ISOFORM C-RELATED"/>
    <property type="match status" value="1"/>
</dbReference>
<dbReference type="PROSITE" id="PS51155">
    <property type="entry name" value="CHIT_BIND_RR_2"/>
    <property type="match status" value="1"/>
</dbReference>
<dbReference type="OrthoDB" id="8021718at2759"/>
<dbReference type="GO" id="GO:0062129">
    <property type="term" value="C:chitin-based extracellular matrix"/>
    <property type="evidence" value="ECO:0007669"/>
    <property type="project" value="TreeGrafter"/>
</dbReference>
<evidence type="ECO:0000256" key="2">
    <source>
        <dbReference type="PROSITE-ProRule" id="PRU00497"/>
    </source>
</evidence>
<keyword evidence="4" id="KW-1185">Reference proteome</keyword>